<evidence type="ECO:0000259" key="2">
    <source>
        <dbReference type="Pfam" id="PF13472"/>
    </source>
</evidence>
<gene>
    <name evidence="3" type="ORF">Vretifemale_11952</name>
</gene>
<dbReference type="Pfam" id="PF13472">
    <property type="entry name" value="Lipase_GDSL_2"/>
    <property type="match status" value="1"/>
</dbReference>
<feature type="chain" id="PRO_5035262584" description="SGNH hydrolase-type esterase domain-containing protein" evidence="1">
    <location>
        <begin position="32"/>
        <end position="579"/>
    </location>
</feature>
<keyword evidence="4" id="KW-1185">Reference proteome</keyword>
<dbReference type="Gene3D" id="3.40.50.1110">
    <property type="entry name" value="SGNH hydrolase"/>
    <property type="match status" value="1"/>
</dbReference>
<dbReference type="EMBL" id="BNCP01000026">
    <property type="protein sequence ID" value="GIL83134.1"/>
    <property type="molecule type" value="Genomic_DNA"/>
</dbReference>
<dbReference type="InterPro" id="IPR036514">
    <property type="entry name" value="SGNH_hydro_sf"/>
</dbReference>
<evidence type="ECO:0000313" key="3">
    <source>
        <dbReference type="EMBL" id="GIL83134.1"/>
    </source>
</evidence>
<dbReference type="PANTHER" id="PTHR34407">
    <property type="entry name" value="EXPRESSED PROTEIN"/>
    <property type="match status" value="1"/>
</dbReference>
<dbReference type="AlphaFoldDB" id="A0A8J4CQI3"/>
<keyword evidence="1" id="KW-0732">Signal</keyword>
<evidence type="ECO:0000313" key="4">
    <source>
        <dbReference type="Proteomes" id="UP000747110"/>
    </source>
</evidence>
<dbReference type="CDD" id="cd00229">
    <property type="entry name" value="SGNH_hydrolase"/>
    <property type="match status" value="1"/>
</dbReference>
<protein>
    <recommendedName>
        <fullName evidence="2">SGNH hydrolase-type esterase domain-containing protein</fullName>
    </recommendedName>
</protein>
<sequence>MRGSTPLGLIHLACALYLVFLSITSVNVASGEAVQFDDPSQRTAVKEERLWRRSFPHVEVDHVPLSRLLGPLLEYRFLLPVDQLKAGVAYGGARRRLRHFVRALLNGHRVLKIGVVGGSISWGEGASNIGTTDWFSLLARWMIEAFPSSRITARNGAVPATPSSYMVMCLEQSVDPDVDLVLVEYSLNDGYADCIVDNDSTKPMERLLRRLLALPGKPAVIMMQVPMYGIAMEPDNPQHREFYFTNEDVDAALAHYYDVPYLSLRTALYRLAALDRVPGWSWREMFRDFHPGDAGSHVMADLVVHLLQVTAVELVMSYPWSADDAREPLRPLPPPMFPGNTSPDSPMCVVGEGFPPLVTESRGFTFLNEAGNTTNTATITTAITHSSSSSGAPPSVTQPRMKPKWGFVANWLHPETQPQPRLVVQLDTRRPAALVPPEAQVPLFVLHLRSYQHMGRAEISCVSGCSCTPILVDAHITEHVSQTYLARLNVTQAAVCEVAVTVLRETSSGQRKFKVSGVVVSETGGDVTVLERMSDTQGYWEVGRFHTGDLPMNEYGRANVDANGTAMDPRTAAVSSPPL</sequence>
<dbReference type="OrthoDB" id="532422at2759"/>
<dbReference type="PANTHER" id="PTHR34407:SF1">
    <property type="entry name" value="SGNH HYDROLASE-TYPE ESTERASE DOMAIN-CONTAINING PROTEIN"/>
    <property type="match status" value="1"/>
</dbReference>
<evidence type="ECO:0000256" key="1">
    <source>
        <dbReference type="SAM" id="SignalP"/>
    </source>
</evidence>
<feature type="domain" description="SGNH hydrolase-type esterase" evidence="2">
    <location>
        <begin position="115"/>
        <end position="296"/>
    </location>
</feature>
<reference evidence="3" key="1">
    <citation type="journal article" date="2021" name="Proc. Natl. Acad. Sci. U.S.A.">
        <title>Three genomes in the algal genus Volvox reveal the fate of a haploid sex-determining region after a transition to homothallism.</title>
        <authorList>
            <person name="Yamamoto K."/>
            <person name="Hamaji T."/>
            <person name="Kawai-Toyooka H."/>
            <person name="Matsuzaki R."/>
            <person name="Takahashi F."/>
            <person name="Nishimura Y."/>
            <person name="Kawachi M."/>
            <person name="Noguchi H."/>
            <person name="Minakuchi Y."/>
            <person name="Umen J.G."/>
            <person name="Toyoda A."/>
            <person name="Nozaki H."/>
        </authorList>
    </citation>
    <scope>NUCLEOTIDE SEQUENCE</scope>
    <source>
        <strain evidence="3">NIES-3786</strain>
    </source>
</reference>
<dbReference type="SUPFAM" id="SSF52266">
    <property type="entry name" value="SGNH hydrolase"/>
    <property type="match status" value="1"/>
</dbReference>
<feature type="signal peptide" evidence="1">
    <location>
        <begin position="1"/>
        <end position="31"/>
    </location>
</feature>
<organism evidence="3 4">
    <name type="scientific">Volvox reticuliferus</name>
    <dbReference type="NCBI Taxonomy" id="1737510"/>
    <lineage>
        <taxon>Eukaryota</taxon>
        <taxon>Viridiplantae</taxon>
        <taxon>Chlorophyta</taxon>
        <taxon>core chlorophytes</taxon>
        <taxon>Chlorophyceae</taxon>
        <taxon>CS clade</taxon>
        <taxon>Chlamydomonadales</taxon>
        <taxon>Volvocaceae</taxon>
        <taxon>Volvox</taxon>
    </lineage>
</organism>
<proteinExistence type="predicted"/>
<name>A0A8J4CQI3_9CHLO</name>
<accession>A0A8J4CQI3</accession>
<comment type="caution">
    <text evidence="3">The sequence shown here is derived from an EMBL/GenBank/DDBJ whole genome shotgun (WGS) entry which is preliminary data.</text>
</comment>
<dbReference type="Proteomes" id="UP000747110">
    <property type="component" value="Unassembled WGS sequence"/>
</dbReference>
<dbReference type="InterPro" id="IPR013830">
    <property type="entry name" value="SGNH_hydro"/>
</dbReference>